<accession>A0ABW0KVT3</accession>
<feature type="coiled-coil region" evidence="1">
    <location>
        <begin position="73"/>
        <end position="107"/>
    </location>
</feature>
<keyword evidence="3" id="KW-1185">Reference proteome</keyword>
<dbReference type="EMBL" id="JBHSMQ010000011">
    <property type="protein sequence ID" value="MFC5457640.1"/>
    <property type="molecule type" value="Genomic_DNA"/>
</dbReference>
<comment type="caution">
    <text evidence="2">The sequence shown here is derived from an EMBL/GenBank/DDBJ whole genome shotgun (WGS) entry which is preliminary data.</text>
</comment>
<evidence type="ECO:0000313" key="2">
    <source>
        <dbReference type="EMBL" id="MFC5457640.1"/>
    </source>
</evidence>
<reference evidence="3" key="1">
    <citation type="journal article" date="2019" name="Int. J. Syst. Evol. Microbiol.">
        <title>The Global Catalogue of Microorganisms (GCM) 10K type strain sequencing project: providing services to taxonomists for standard genome sequencing and annotation.</title>
        <authorList>
            <consortium name="The Broad Institute Genomics Platform"/>
            <consortium name="The Broad Institute Genome Sequencing Center for Infectious Disease"/>
            <person name="Wu L."/>
            <person name="Ma J."/>
        </authorList>
    </citation>
    <scope>NUCLEOTIDE SEQUENCE [LARGE SCALE GENOMIC DNA]</scope>
    <source>
        <strain evidence="3">CGMCC 4.1469</strain>
    </source>
</reference>
<gene>
    <name evidence="2" type="ORF">ACFQDI_22415</name>
</gene>
<evidence type="ECO:0000313" key="3">
    <source>
        <dbReference type="Proteomes" id="UP001596052"/>
    </source>
</evidence>
<keyword evidence="1" id="KW-0175">Coiled coil</keyword>
<dbReference type="RefSeq" id="WP_377171172.1">
    <property type="nucleotide sequence ID" value="NZ_JBHSMQ010000011.1"/>
</dbReference>
<sequence>MTKVLFILSAVVILVASFFAYQNGREFADVRTKIAGVNAEIIGEKKNQDKLLRPGTGELPKLAAEIARVQGDLDVEAEKLKAQRNKLAQTQEEITRNQEELVVKEKKKQEQAELLKGLPQGMKPETMAEDIQKLKKEKLEFEAQAEIKKKEVAAEEDKVAGIQKRVDEVMHKIEDRRKNFERNSLSSRVVAVNYDWGFVIIDAGKSAGLTEQTKLIVTRGAQTVGKISIMSVEGKNSMASIVPNAVVNGQVIMPGDRVILENLVQN</sequence>
<feature type="coiled-coil region" evidence="1">
    <location>
        <begin position="131"/>
        <end position="158"/>
    </location>
</feature>
<protein>
    <submittedName>
        <fullName evidence="2">Uncharacterized protein</fullName>
    </submittedName>
</protein>
<name>A0ABW0KVT3_9BACT</name>
<dbReference type="Proteomes" id="UP001596052">
    <property type="component" value="Unassembled WGS sequence"/>
</dbReference>
<organism evidence="2 3">
    <name type="scientific">Prosthecobacter fluviatilis</name>
    <dbReference type="NCBI Taxonomy" id="445931"/>
    <lineage>
        <taxon>Bacteria</taxon>
        <taxon>Pseudomonadati</taxon>
        <taxon>Verrucomicrobiota</taxon>
        <taxon>Verrucomicrobiia</taxon>
        <taxon>Verrucomicrobiales</taxon>
        <taxon>Verrucomicrobiaceae</taxon>
        <taxon>Prosthecobacter</taxon>
    </lineage>
</organism>
<proteinExistence type="predicted"/>
<evidence type="ECO:0000256" key="1">
    <source>
        <dbReference type="SAM" id="Coils"/>
    </source>
</evidence>